<feature type="signal peptide" evidence="3">
    <location>
        <begin position="1"/>
        <end position="20"/>
    </location>
</feature>
<protein>
    <recommendedName>
        <fullName evidence="2">Superoxide dismutase [Cu-Zn]</fullName>
        <ecNumber evidence="2">1.15.1.1</ecNumber>
    </recommendedName>
</protein>
<dbReference type="InterPro" id="IPR024134">
    <property type="entry name" value="SOD_Cu/Zn_/chaperone"/>
</dbReference>
<comment type="cofactor">
    <cofactor evidence="2">
        <name>Cu cation</name>
        <dbReference type="ChEBI" id="CHEBI:23378"/>
    </cofactor>
    <text evidence="2">Binds 1 copper ion per subunit.</text>
</comment>
<sequence length="173" mass="17758">MNSLSGVALVAVMVCGAAQAASKDVTMNLVSADGEPKAIGTVTISETQYGLLFTPKLTSLPPGVHGFHVHQNGSCDAAMKDGKKVAAQAAGDHFDPQKTGKHLGPYENGHLGDLPVLFVHEDGSASDQVLAPRLKQLSEIDNKALMIHAGGDNHADMPMPLGGGGGRIACGVI</sequence>
<dbReference type="Proteomes" id="UP000234503">
    <property type="component" value="Unassembled WGS sequence"/>
</dbReference>
<keyword evidence="2" id="KW-0560">Oxidoreductase</keyword>
<organism evidence="5 6">
    <name type="scientific">Chimaeribacter coloradensis</name>
    <dbReference type="NCBI Taxonomy" id="2060068"/>
    <lineage>
        <taxon>Bacteria</taxon>
        <taxon>Pseudomonadati</taxon>
        <taxon>Pseudomonadota</taxon>
        <taxon>Gammaproteobacteria</taxon>
        <taxon>Enterobacterales</taxon>
        <taxon>Yersiniaceae</taxon>
        <taxon>Chimaeribacter</taxon>
    </lineage>
</organism>
<dbReference type="InterPro" id="IPR018152">
    <property type="entry name" value="SOD_Cu/Zn_BS"/>
</dbReference>
<comment type="catalytic activity">
    <reaction evidence="2">
        <text>2 superoxide + 2 H(+) = H2O2 + O2</text>
        <dbReference type="Rhea" id="RHEA:20696"/>
        <dbReference type="ChEBI" id="CHEBI:15378"/>
        <dbReference type="ChEBI" id="CHEBI:15379"/>
        <dbReference type="ChEBI" id="CHEBI:16240"/>
        <dbReference type="ChEBI" id="CHEBI:18421"/>
        <dbReference type="EC" id="1.15.1.1"/>
    </reaction>
</comment>
<dbReference type="PROSITE" id="PS00087">
    <property type="entry name" value="SOD_CU_ZN_1"/>
    <property type="match status" value="1"/>
</dbReference>
<evidence type="ECO:0000259" key="4">
    <source>
        <dbReference type="Pfam" id="PF00080"/>
    </source>
</evidence>
<dbReference type="GO" id="GO:0005507">
    <property type="term" value="F:copper ion binding"/>
    <property type="evidence" value="ECO:0007669"/>
    <property type="project" value="InterPro"/>
</dbReference>
<name>A0A2N5EDE9_9GAMM</name>
<dbReference type="EMBL" id="PJZH01000001">
    <property type="protein sequence ID" value="PLR40563.1"/>
    <property type="molecule type" value="Genomic_DNA"/>
</dbReference>
<dbReference type="Gene3D" id="2.60.40.200">
    <property type="entry name" value="Superoxide dismutase, copper/zinc binding domain"/>
    <property type="match status" value="1"/>
</dbReference>
<dbReference type="RefSeq" id="WP_101822053.1">
    <property type="nucleotide sequence ID" value="NZ_PJZH01000001.1"/>
</dbReference>
<proteinExistence type="inferred from homology"/>
<dbReference type="SUPFAM" id="SSF49329">
    <property type="entry name" value="Cu,Zn superoxide dismutase-like"/>
    <property type="match status" value="1"/>
</dbReference>
<gene>
    <name evidence="5" type="ORF">CYR32_02155</name>
</gene>
<dbReference type="InterPro" id="IPR036423">
    <property type="entry name" value="SOD-like_Cu/Zn_dom_sf"/>
</dbReference>
<accession>A0A2N5EDE9</accession>
<evidence type="ECO:0000313" key="6">
    <source>
        <dbReference type="Proteomes" id="UP000234503"/>
    </source>
</evidence>
<evidence type="ECO:0000256" key="3">
    <source>
        <dbReference type="SAM" id="SignalP"/>
    </source>
</evidence>
<dbReference type="InterPro" id="IPR001424">
    <property type="entry name" value="SOD_Cu_Zn_dom"/>
</dbReference>
<comment type="cofactor">
    <cofactor evidence="2">
        <name>Zn(2+)</name>
        <dbReference type="ChEBI" id="CHEBI:29105"/>
    </cofactor>
    <text evidence="2">Binds 1 zinc ion per subunit.</text>
</comment>
<comment type="similarity">
    <text evidence="1 2">Belongs to the Cu-Zn superoxide dismutase family.</text>
</comment>
<dbReference type="PROSITE" id="PS00332">
    <property type="entry name" value="SOD_CU_ZN_2"/>
    <property type="match status" value="1"/>
</dbReference>
<dbReference type="PANTHER" id="PTHR10003">
    <property type="entry name" value="SUPEROXIDE DISMUTASE CU-ZN -RELATED"/>
    <property type="match status" value="1"/>
</dbReference>
<feature type="domain" description="Superoxide dismutase copper/zinc binding" evidence="4">
    <location>
        <begin position="40"/>
        <end position="173"/>
    </location>
</feature>
<comment type="caution">
    <text evidence="5">The sequence shown here is derived from an EMBL/GenBank/DDBJ whole genome shotgun (WGS) entry which is preliminary data.</text>
</comment>
<keyword evidence="2" id="KW-0862">Zinc</keyword>
<evidence type="ECO:0000313" key="5">
    <source>
        <dbReference type="EMBL" id="PLR40563.1"/>
    </source>
</evidence>
<keyword evidence="2" id="KW-0479">Metal-binding</keyword>
<keyword evidence="2" id="KW-0186">Copper</keyword>
<dbReference type="AlphaFoldDB" id="A0A2N5EDE9"/>
<evidence type="ECO:0000256" key="1">
    <source>
        <dbReference type="ARBA" id="ARBA00010457"/>
    </source>
</evidence>
<dbReference type="EC" id="1.15.1.1" evidence="2"/>
<dbReference type="GO" id="GO:0004784">
    <property type="term" value="F:superoxide dismutase activity"/>
    <property type="evidence" value="ECO:0007669"/>
    <property type="project" value="UniProtKB-EC"/>
</dbReference>
<dbReference type="NCBIfam" id="NF007628">
    <property type="entry name" value="PRK10290.1"/>
    <property type="match status" value="1"/>
</dbReference>
<comment type="function">
    <text evidence="2">Destroys radicals which are normally produced within the cells and which are toxic to biological systems.</text>
</comment>
<dbReference type="OrthoDB" id="5431326at2"/>
<dbReference type="CDD" id="cd00305">
    <property type="entry name" value="Cu-Zn_Superoxide_Dismutase"/>
    <property type="match status" value="1"/>
</dbReference>
<dbReference type="Pfam" id="PF00080">
    <property type="entry name" value="Sod_Cu"/>
    <property type="match status" value="1"/>
</dbReference>
<keyword evidence="6" id="KW-1185">Reference proteome</keyword>
<reference evidence="5 6" key="1">
    <citation type="submission" date="2017-12" db="EMBL/GenBank/DDBJ databases">
        <title>Characterization of six clinical isolates of Enterochimera gen. nov., a novel genus of the Yersiniaciae family and the three species Enterochimera arupensis sp. nov., Enterochimera coloradensis sp. nov, and Enterochimera californica sp. nov.</title>
        <authorList>
            <person name="Rossi A."/>
            <person name="Fisher M."/>
        </authorList>
    </citation>
    <scope>NUCLEOTIDE SEQUENCE [LARGE SCALE GENOMIC DNA]</scope>
    <source>
        <strain evidence="6">2016-Iso4</strain>
    </source>
</reference>
<evidence type="ECO:0000256" key="2">
    <source>
        <dbReference type="RuleBase" id="RU000393"/>
    </source>
</evidence>
<keyword evidence="3" id="KW-0732">Signal</keyword>
<feature type="chain" id="PRO_5014678645" description="Superoxide dismutase [Cu-Zn]" evidence="3">
    <location>
        <begin position="21"/>
        <end position="173"/>
    </location>
</feature>